<protein>
    <recommendedName>
        <fullName evidence="3">Tetratricopeptide repeat protein</fullName>
    </recommendedName>
</protein>
<evidence type="ECO:0000313" key="2">
    <source>
        <dbReference type="Proteomes" id="UP000049222"/>
    </source>
</evidence>
<proteinExistence type="predicted"/>
<accession>A0A0M6YNX5</accession>
<dbReference type="InterPro" id="IPR011990">
    <property type="entry name" value="TPR-like_helical_dom_sf"/>
</dbReference>
<dbReference type="AlphaFoldDB" id="A0A0M6YNX5"/>
<dbReference type="Gene3D" id="1.25.40.10">
    <property type="entry name" value="Tetratricopeptide repeat domain"/>
    <property type="match status" value="1"/>
</dbReference>
<name>A0A0M6YNX5_9RHOB</name>
<evidence type="ECO:0000313" key="1">
    <source>
        <dbReference type="EMBL" id="CTQ51345.1"/>
    </source>
</evidence>
<dbReference type="Proteomes" id="UP000049222">
    <property type="component" value="Unassembled WGS sequence"/>
</dbReference>
<keyword evidence="2" id="KW-1185">Reference proteome</keyword>
<evidence type="ECO:0008006" key="3">
    <source>
        <dbReference type="Google" id="ProtNLM"/>
    </source>
</evidence>
<dbReference type="EMBL" id="CXSU01000012">
    <property type="protein sequence ID" value="CTQ51345.1"/>
    <property type="molecule type" value="Genomic_DNA"/>
</dbReference>
<reference evidence="1 2" key="1">
    <citation type="submission" date="2015-07" db="EMBL/GenBank/DDBJ databases">
        <authorList>
            <person name="Noorani M."/>
        </authorList>
    </citation>
    <scope>NUCLEOTIDE SEQUENCE [LARGE SCALE GENOMIC DNA]</scope>
    <source>
        <strain evidence="1 2">CECT 7802</strain>
    </source>
</reference>
<gene>
    <name evidence="1" type="ORF">JDO7802_03384</name>
</gene>
<organism evidence="1 2">
    <name type="scientific">Jannaschia donghaensis</name>
    <dbReference type="NCBI Taxonomy" id="420998"/>
    <lineage>
        <taxon>Bacteria</taxon>
        <taxon>Pseudomonadati</taxon>
        <taxon>Pseudomonadota</taxon>
        <taxon>Alphaproteobacteria</taxon>
        <taxon>Rhodobacterales</taxon>
        <taxon>Roseobacteraceae</taxon>
        <taxon>Jannaschia</taxon>
    </lineage>
</organism>
<sequence>MEQNDFRRRVPILDHLPCLRRLRLVSCLLIVSHNPAHAELNIIPPFEVTPEIVAMRGCIEGVAHPSELDLTTEAQLAACDDHVTLAEDRIGAVGIRGLTLYDIGTTDDHRAQAFTDFTEVIEARGDASPSVYANRAFVTFKRKNRLDLSRSELDLALADITRAIEIIEATAARPRPYYFERRAMIYGTLFEKRGDRDYIVRAIADMDHILTLQPDSPRTRWMKAIFVKYLPEG</sequence>